<sequence length="210" mass="23104">METIPESPTKDDAAVQATNGIEAANITTSKITFPLKNAFSKPKQPTFSTTGFKSRFKALLTTIDTLISMIHAFLHKHHADLLSAYLKALIENLVYFFSIHPHLTTLVTCLLLCTCLPVLIFLVFALSTMLFFAFLALLGATALSMLVITGALVMLCPVLFVGIVVAGMIWSGCWMVWYAVLCAALLFKWLRESSLETNDNGRENRVGLAK</sequence>
<evidence type="ECO:0000313" key="3">
    <source>
        <dbReference type="Proteomes" id="UP000001631"/>
    </source>
</evidence>
<organism evidence="2 3">
    <name type="scientific">Ajellomyces capsulatus (strain G186AR / H82 / ATCC MYA-2454 / RMSCC 2432)</name>
    <name type="common">Darling's disease fungus</name>
    <name type="synonym">Histoplasma capsulatum</name>
    <dbReference type="NCBI Taxonomy" id="447093"/>
    <lineage>
        <taxon>Eukaryota</taxon>
        <taxon>Fungi</taxon>
        <taxon>Dikarya</taxon>
        <taxon>Ascomycota</taxon>
        <taxon>Pezizomycotina</taxon>
        <taxon>Eurotiomycetes</taxon>
        <taxon>Eurotiomycetidae</taxon>
        <taxon>Onygenales</taxon>
        <taxon>Ajellomycetaceae</taxon>
        <taxon>Histoplasma</taxon>
    </lineage>
</organism>
<dbReference type="Proteomes" id="UP000001631">
    <property type="component" value="Unassembled WGS sequence"/>
</dbReference>
<dbReference type="AlphaFoldDB" id="C0NE05"/>
<evidence type="ECO:0008006" key="4">
    <source>
        <dbReference type="Google" id="ProtNLM"/>
    </source>
</evidence>
<keyword evidence="1" id="KW-0812">Transmembrane</keyword>
<proteinExistence type="predicted"/>
<feature type="transmembrane region" description="Helical" evidence="1">
    <location>
        <begin position="159"/>
        <end position="187"/>
    </location>
</feature>
<feature type="transmembrane region" description="Helical" evidence="1">
    <location>
        <begin position="131"/>
        <end position="153"/>
    </location>
</feature>
<dbReference type="HOGENOM" id="CLU_1309793_0_0_1"/>
<keyword evidence="1" id="KW-1133">Transmembrane helix</keyword>
<dbReference type="RefSeq" id="XP_045290933.1">
    <property type="nucleotide sequence ID" value="XM_045429147.1"/>
</dbReference>
<dbReference type="InParanoid" id="C0NE05"/>
<keyword evidence="3" id="KW-1185">Reference proteome</keyword>
<gene>
    <name evidence="2" type="ORF">HCBG_02098</name>
</gene>
<dbReference type="Pfam" id="PF16015">
    <property type="entry name" value="Promethin"/>
    <property type="match status" value="1"/>
</dbReference>
<accession>C0NE05</accession>
<evidence type="ECO:0000313" key="2">
    <source>
        <dbReference type="EMBL" id="EEH10453.1"/>
    </source>
</evidence>
<feature type="transmembrane region" description="Helical" evidence="1">
    <location>
        <begin position="94"/>
        <end position="124"/>
    </location>
</feature>
<dbReference type="GeneID" id="69035114"/>
<dbReference type="EMBL" id="GG663364">
    <property type="protein sequence ID" value="EEH10453.1"/>
    <property type="molecule type" value="Genomic_DNA"/>
</dbReference>
<name>C0NE05_AJECG</name>
<keyword evidence="1" id="KW-0472">Membrane</keyword>
<feature type="transmembrane region" description="Helical" evidence="1">
    <location>
        <begin position="56"/>
        <end position="74"/>
    </location>
</feature>
<reference evidence="2" key="1">
    <citation type="submission" date="2009-02" db="EMBL/GenBank/DDBJ databases">
        <title>The Genome Sequence of Ajellomyces capsulatus strain G186AR.</title>
        <authorList>
            <consortium name="The Broad Institute Genome Sequencing Platform"/>
            <person name="Champion M."/>
            <person name="Cuomo C."/>
            <person name="Ma L.-J."/>
            <person name="Henn M.R."/>
            <person name="Sil A."/>
            <person name="Goldman B."/>
            <person name="Young S.K."/>
            <person name="Kodira C.D."/>
            <person name="Zeng Q."/>
            <person name="Koehrsen M."/>
            <person name="Alvarado L."/>
            <person name="Berlin A."/>
            <person name="Borenstein D."/>
            <person name="Chen Z."/>
            <person name="Engels R."/>
            <person name="Freedman E."/>
            <person name="Gellesch M."/>
            <person name="Goldberg J."/>
            <person name="Griggs A."/>
            <person name="Gujja S."/>
            <person name="Heiman D."/>
            <person name="Hepburn T."/>
            <person name="Howarth C."/>
            <person name="Jen D."/>
            <person name="Larson L."/>
            <person name="Lewis B."/>
            <person name="Mehta T."/>
            <person name="Park D."/>
            <person name="Pearson M."/>
            <person name="Roberts A."/>
            <person name="Saif S."/>
            <person name="Shea T."/>
            <person name="Shenoy N."/>
            <person name="Sisk P."/>
            <person name="Stolte C."/>
            <person name="Sykes S."/>
            <person name="Walk T."/>
            <person name="White J."/>
            <person name="Yandava C."/>
            <person name="Klein B."/>
            <person name="McEwen J.G."/>
            <person name="Puccia R."/>
            <person name="Goldman G.H."/>
            <person name="Felipe M.S."/>
            <person name="Nino-Vega G."/>
            <person name="San-Blas G."/>
            <person name="Taylor J."/>
            <person name="Mendoza L."/>
            <person name="Galagan J."/>
            <person name="Nusbaum C."/>
            <person name="Birren B."/>
        </authorList>
    </citation>
    <scope>NUCLEOTIDE SEQUENCE</scope>
    <source>
        <strain evidence="2">G186AR</strain>
    </source>
</reference>
<evidence type="ECO:0000256" key="1">
    <source>
        <dbReference type="SAM" id="Phobius"/>
    </source>
</evidence>
<protein>
    <recommendedName>
        <fullName evidence="4">Transmembrane protein</fullName>
    </recommendedName>
</protein>